<dbReference type="RefSeq" id="WP_109430631.1">
    <property type="nucleotide sequence ID" value="NZ_MPDK01000011.1"/>
</dbReference>
<dbReference type="Proteomes" id="UP000245380">
    <property type="component" value="Unassembled WGS sequence"/>
</dbReference>
<name>A0A2U3D8C0_SULT2</name>
<dbReference type="InterPro" id="IPR005585">
    <property type="entry name" value="DUF327"/>
</dbReference>
<sequence>MKVKMERSNLLDSGHPPVANVGAAKESSAFQSQLVATQQVLEEQEWGRLMDAVTKRGEKLVRHPSVETAQAYRDAVMEFVQRAVQNGLTVHQAVTKGRLGRQKIFMQVEQIDRHLLDLMHSVLQQQQEPIDVLRIVGEIKGLLVSLRL</sequence>
<dbReference type="Pfam" id="PF03885">
    <property type="entry name" value="DUF327"/>
    <property type="match status" value="1"/>
</dbReference>
<keyword evidence="2" id="KW-1185">Reference proteome</keyword>
<evidence type="ECO:0000313" key="1">
    <source>
        <dbReference type="EMBL" id="PWI57528.1"/>
    </source>
</evidence>
<proteinExistence type="predicted"/>
<reference evidence="1 2" key="1">
    <citation type="submission" date="2016-11" db="EMBL/GenBank/DDBJ databases">
        <title>Comparative genomics of Acidibacillus ferroxidans species.</title>
        <authorList>
            <person name="Oliveira G."/>
            <person name="Nunes G."/>
            <person name="Oliveira R."/>
            <person name="Araujo F."/>
            <person name="Salim A."/>
            <person name="Scholte L."/>
            <person name="Morais D."/>
            <person name="Nancucheo I."/>
            <person name="Johnson D.B."/>
            <person name="Grail B."/>
            <person name="Bittencourt J."/>
            <person name="Valadares R."/>
        </authorList>
    </citation>
    <scope>NUCLEOTIDE SEQUENCE [LARGE SCALE GENOMIC DNA]</scope>
    <source>
        <strain evidence="1 2">Y002</strain>
    </source>
</reference>
<comment type="caution">
    <text evidence="1">The sequence shown here is derived from an EMBL/GenBank/DDBJ whole genome shotgun (WGS) entry which is preliminary data.</text>
</comment>
<organism evidence="1 2">
    <name type="scientific">Sulfoacidibacillus thermotolerans</name>
    <name type="common">Acidibacillus sulfuroxidans</name>
    <dbReference type="NCBI Taxonomy" id="1765684"/>
    <lineage>
        <taxon>Bacteria</taxon>
        <taxon>Bacillati</taxon>
        <taxon>Bacillota</taxon>
        <taxon>Bacilli</taxon>
        <taxon>Bacillales</taxon>
        <taxon>Alicyclobacillaceae</taxon>
        <taxon>Sulfoacidibacillus</taxon>
    </lineage>
</organism>
<dbReference type="AlphaFoldDB" id="A0A2U3D8C0"/>
<dbReference type="InterPro" id="IPR024042">
    <property type="entry name" value="TM1646-like_dom_sf"/>
</dbReference>
<protein>
    <recommendedName>
        <fullName evidence="3">DUF327 domain-containing protein</fullName>
    </recommendedName>
</protein>
<evidence type="ECO:0000313" key="2">
    <source>
        <dbReference type="Proteomes" id="UP000245380"/>
    </source>
</evidence>
<accession>A0A2U3D8C0</accession>
<dbReference type="OrthoDB" id="1680946at2"/>
<gene>
    <name evidence="1" type="ORF">BM613_07820</name>
</gene>
<dbReference type="Gene3D" id="1.20.120.490">
    <property type="entry name" value="Hypothetical protein TM1646-like domain"/>
    <property type="match status" value="1"/>
</dbReference>
<evidence type="ECO:0008006" key="3">
    <source>
        <dbReference type="Google" id="ProtNLM"/>
    </source>
</evidence>
<dbReference type="SUPFAM" id="SSF158397">
    <property type="entry name" value="TM1646-like"/>
    <property type="match status" value="1"/>
</dbReference>
<dbReference type="EMBL" id="MPDK01000011">
    <property type="protein sequence ID" value="PWI57528.1"/>
    <property type="molecule type" value="Genomic_DNA"/>
</dbReference>